<name>J1H0F1_9ACTO</name>
<evidence type="ECO:0000256" key="2">
    <source>
        <dbReference type="ARBA" id="ARBA00023136"/>
    </source>
</evidence>
<keyword evidence="2" id="KW-0472">Membrane</keyword>
<dbReference type="GO" id="GO:0016020">
    <property type="term" value="C:membrane"/>
    <property type="evidence" value="ECO:0007669"/>
    <property type="project" value="InterPro"/>
</dbReference>
<evidence type="ECO:0000313" key="5">
    <source>
        <dbReference type="Proteomes" id="UP000002941"/>
    </source>
</evidence>
<dbReference type="Proteomes" id="UP000002941">
    <property type="component" value="Unassembled WGS sequence"/>
</dbReference>
<keyword evidence="1" id="KW-1003">Cell membrane</keyword>
<reference evidence="4 5" key="1">
    <citation type="submission" date="2012-05" db="EMBL/GenBank/DDBJ databases">
        <authorList>
            <person name="Harkins D.M."/>
            <person name="Madupu R."/>
            <person name="Durkin A.S."/>
            <person name="Torralba M."/>
            <person name="Methe B."/>
            <person name="Sutton G.G."/>
            <person name="Nelson K.E."/>
        </authorList>
    </citation>
    <scope>NUCLEOTIDE SEQUENCE [LARGE SCALE GENOMIC DNA]</scope>
    <source>
        <strain evidence="4 5">F0489</strain>
    </source>
</reference>
<dbReference type="EMBL" id="AKFT01000184">
    <property type="protein sequence ID" value="EJF38900.1"/>
    <property type="molecule type" value="Genomic_DNA"/>
</dbReference>
<dbReference type="AlphaFoldDB" id="J1H0F1"/>
<proteinExistence type="predicted"/>
<evidence type="ECO:0000256" key="3">
    <source>
        <dbReference type="SAM" id="MobiDB-lite"/>
    </source>
</evidence>
<sequence>MSCALEGGSKSISAESADAEEKPIYFMMILDRKDHVDTITTSRGHDQGNVYRFEYMLRFTEASRTAHAEATVEGSTYTVTGEAPASDTTADSAPLKAFDMTVTCSRMATPSPL</sequence>
<gene>
    <name evidence="4" type="ORF">HMPREF1318_2335</name>
</gene>
<protein>
    <recommendedName>
        <fullName evidence="6">Lipoprotein</fullName>
    </recommendedName>
</protein>
<feature type="region of interest" description="Disordered" evidence="3">
    <location>
        <begin position="70"/>
        <end position="90"/>
    </location>
</feature>
<evidence type="ECO:0008006" key="6">
    <source>
        <dbReference type="Google" id="ProtNLM"/>
    </source>
</evidence>
<keyword evidence="5" id="KW-1185">Reference proteome</keyword>
<accession>J1H0F1</accession>
<organism evidence="4 5">
    <name type="scientific">Actinomyces massiliensis F0489</name>
    <dbReference type="NCBI Taxonomy" id="1125718"/>
    <lineage>
        <taxon>Bacteria</taxon>
        <taxon>Bacillati</taxon>
        <taxon>Actinomycetota</taxon>
        <taxon>Actinomycetes</taxon>
        <taxon>Actinomycetales</taxon>
        <taxon>Actinomycetaceae</taxon>
        <taxon>Actinomyces</taxon>
    </lineage>
</organism>
<comment type="caution">
    <text evidence="4">The sequence shown here is derived from an EMBL/GenBank/DDBJ whole genome shotgun (WGS) entry which is preliminary data.</text>
</comment>
<dbReference type="Pfam" id="PF05481">
    <property type="entry name" value="Myco_19_kDa"/>
    <property type="match status" value="1"/>
</dbReference>
<evidence type="ECO:0000256" key="1">
    <source>
        <dbReference type="ARBA" id="ARBA00022475"/>
    </source>
</evidence>
<dbReference type="InterPro" id="IPR008691">
    <property type="entry name" value="LpqH"/>
</dbReference>
<evidence type="ECO:0000313" key="4">
    <source>
        <dbReference type="EMBL" id="EJF38900.1"/>
    </source>
</evidence>